<dbReference type="PANTHER" id="PTHR35841">
    <property type="entry name" value="PHOSPHONATES-BINDING PERIPLASMIC PROTEIN"/>
    <property type="match status" value="1"/>
</dbReference>
<dbReference type="AlphaFoldDB" id="A0A1M5SZQ5"/>
<feature type="signal peptide" evidence="3">
    <location>
        <begin position="1"/>
        <end position="20"/>
    </location>
</feature>
<dbReference type="RefSeq" id="WP_073373265.1">
    <property type="nucleotide sequence ID" value="NZ_FQXS01000002.1"/>
</dbReference>
<sequence>MFRFPLFCFLILLPVLPAAVGDTAAQANLQAGVASMITPVSTVRYYQQIIDYLGAKLGMDAEMIHRTTYDEIDMMLEQGEVDMAFICSMSYVLNNEKFGGELLVVPQVDGKTVYHSTLIVHRDSTFATFDDLAGTTFAFVDPKSNSGRLYPVYLLAKRDETPESFFSSFLYSYSHNKSVEMVAKKRVDGASVDSIVYDFMTTSGSPYIEQTKVIHRSPPFGIPPIVVPPTTPAPLKEAMRSVFLEMHRDEEGRRILEQMRIERFVATPDSNYDSIRAMLAFIRNSRDRPPEQDAASTATTARGGDAVLFGVLPRDNPIIAYERYQPLVDYLSRTTGQNIELHLEKGYEDVVDRLGDGTISFALLGPLTYLDANKRFASAPIARSRTGRGETFFRSVIVTGPDGSIEEISDLVDKRFAFSALWSTSGNLIPRYMLAWAGIHLEQLGDYHHYNYHDTVAKKVISNEFDGGAIRLSTAQRYLPHGLKVIATSDPIPTGPVVASSHAPYHVVKSVQQALLSMKDSQAGREVLEKLDPDLQGGFVAASDADYADIRSLFNAIPSTCGIRCHPDISF</sequence>
<dbReference type="InterPro" id="IPR005770">
    <property type="entry name" value="PhnD"/>
</dbReference>
<accession>A0A1M5SZQ5</accession>
<organism evidence="4 5">
    <name type="scientific">Desulfofustis glycolicus DSM 9705</name>
    <dbReference type="NCBI Taxonomy" id="1121409"/>
    <lineage>
        <taxon>Bacteria</taxon>
        <taxon>Pseudomonadati</taxon>
        <taxon>Thermodesulfobacteriota</taxon>
        <taxon>Desulfobulbia</taxon>
        <taxon>Desulfobulbales</taxon>
        <taxon>Desulfocapsaceae</taxon>
        <taxon>Desulfofustis</taxon>
    </lineage>
</organism>
<dbReference type="SUPFAM" id="SSF53850">
    <property type="entry name" value="Periplasmic binding protein-like II"/>
    <property type="match status" value="2"/>
</dbReference>
<dbReference type="CDD" id="cd13571">
    <property type="entry name" value="PBP2_PnhD_1"/>
    <property type="match status" value="1"/>
</dbReference>
<name>A0A1M5SZQ5_9BACT</name>
<gene>
    <name evidence="4" type="ORF">SAMN02745124_00524</name>
</gene>
<dbReference type="GO" id="GO:0043190">
    <property type="term" value="C:ATP-binding cassette (ABC) transporter complex"/>
    <property type="evidence" value="ECO:0007669"/>
    <property type="project" value="InterPro"/>
</dbReference>
<dbReference type="GO" id="GO:0055085">
    <property type="term" value="P:transmembrane transport"/>
    <property type="evidence" value="ECO:0007669"/>
    <property type="project" value="InterPro"/>
</dbReference>
<evidence type="ECO:0000256" key="3">
    <source>
        <dbReference type="SAM" id="SignalP"/>
    </source>
</evidence>
<keyword evidence="5" id="KW-1185">Reference proteome</keyword>
<dbReference type="OrthoDB" id="527737at2"/>
<dbReference type="PANTHER" id="PTHR35841:SF1">
    <property type="entry name" value="PHOSPHONATES-BINDING PERIPLASMIC PROTEIN"/>
    <property type="match status" value="1"/>
</dbReference>
<proteinExistence type="inferred from homology"/>
<reference evidence="4 5" key="1">
    <citation type="submission" date="2016-11" db="EMBL/GenBank/DDBJ databases">
        <authorList>
            <person name="Jaros S."/>
            <person name="Januszkiewicz K."/>
            <person name="Wedrychowicz H."/>
        </authorList>
    </citation>
    <scope>NUCLEOTIDE SEQUENCE [LARGE SCALE GENOMIC DNA]</scope>
    <source>
        <strain evidence="4 5">DSM 9705</strain>
    </source>
</reference>
<evidence type="ECO:0000256" key="1">
    <source>
        <dbReference type="ARBA" id="ARBA00007162"/>
    </source>
</evidence>
<evidence type="ECO:0000313" key="4">
    <source>
        <dbReference type="EMBL" id="SHH43979.1"/>
    </source>
</evidence>
<dbReference type="STRING" id="1121409.SAMN02745124_00524"/>
<dbReference type="Gene3D" id="3.40.190.10">
    <property type="entry name" value="Periplasmic binding protein-like II"/>
    <property type="match status" value="4"/>
</dbReference>
<comment type="similarity">
    <text evidence="1">Belongs to the phosphate/phosphite/phosphonate binding protein family.</text>
</comment>
<evidence type="ECO:0000256" key="2">
    <source>
        <dbReference type="ARBA" id="ARBA00022729"/>
    </source>
</evidence>
<keyword evidence="2 3" id="KW-0732">Signal</keyword>
<dbReference type="EMBL" id="FQXS01000002">
    <property type="protein sequence ID" value="SHH43979.1"/>
    <property type="molecule type" value="Genomic_DNA"/>
</dbReference>
<dbReference type="Pfam" id="PF12974">
    <property type="entry name" value="Phosphonate-bd"/>
    <property type="match status" value="2"/>
</dbReference>
<feature type="chain" id="PRO_5012657769" evidence="3">
    <location>
        <begin position="21"/>
        <end position="571"/>
    </location>
</feature>
<dbReference type="NCBIfam" id="TIGR01098">
    <property type="entry name" value="3A0109s03R"/>
    <property type="match status" value="1"/>
</dbReference>
<evidence type="ECO:0000313" key="5">
    <source>
        <dbReference type="Proteomes" id="UP000184139"/>
    </source>
</evidence>
<protein>
    <submittedName>
        <fullName evidence="4">Phosphate/phosphite/phosphonate ABC transporter binding protein</fullName>
    </submittedName>
</protein>
<dbReference type="Proteomes" id="UP000184139">
    <property type="component" value="Unassembled WGS sequence"/>
</dbReference>